<evidence type="ECO:0000313" key="1">
    <source>
        <dbReference type="EMBL" id="THV05952.1"/>
    </source>
</evidence>
<proteinExistence type="predicted"/>
<protein>
    <submittedName>
        <fullName evidence="1">Uncharacterized protein</fullName>
    </submittedName>
</protein>
<accession>A0A4S8MSK1</accession>
<gene>
    <name evidence="1" type="ORF">K435DRAFT_849408</name>
</gene>
<name>A0A4S8MSK1_DENBC</name>
<dbReference type="AlphaFoldDB" id="A0A4S8MSK1"/>
<keyword evidence="2" id="KW-1185">Reference proteome</keyword>
<organism evidence="1 2">
    <name type="scientific">Dendrothele bispora (strain CBS 962.96)</name>
    <dbReference type="NCBI Taxonomy" id="1314807"/>
    <lineage>
        <taxon>Eukaryota</taxon>
        <taxon>Fungi</taxon>
        <taxon>Dikarya</taxon>
        <taxon>Basidiomycota</taxon>
        <taxon>Agaricomycotina</taxon>
        <taxon>Agaricomycetes</taxon>
        <taxon>Agaricomycetidae</taxon>
        <taxon>Agaricales</taxon>
        <taxon>Agaricales incertae sedis</taxon>
        <taxon>Dendrothele</taxon>
    </lineage>
</organism>
<dbReference type="Proteomes" id="UP000297245">
    <property type="component" value="Unassembled WGS sequence"/>
</dbReference>
<reference evidence="1 2" key="1">
    <citation type="journal article" date="2019" name="Nat. Ecol. Evol.">
        <title>Megaphylogeny resolves global patterns of mushroom evolution.</title>
        <authorList>
            <person name="Varga T."/>
            <person name="Krizsan K."/>
            <person name="Foldi C."/>
            <person name="Dima B."/>
            <person name="Sanchez-Garcia M."/>
            <person name="Sanchez-Ramirez S."/>
            <person name="Szollosi G.J."/>
            <person name="Szarkandi J.G."/>
            <person name="Papp V."/>
            <person name="Albert L."/>
            <person name="Andreopoulos W."/>
            <person name="Angelini C."/>
            <person name="Antonin V."/>
            <person name="Barry K.W."/>
            <person name="Bougher N.L."/>
            <person name="Buchanan P."/>
            <person name="Buyck B."/>
            <person name="Bense V."/>
            <person name="Catcheside P."/>
            <person name="Chovatia M."/>
            <person name="Cooper J."/>
            <person name="Damon W."/>
            <person name="Desjardin D."/>
            <person name="Finy P."/>
            <person name="Geml J."/>
            <person name="Haridas S."/>
            <person name="Hughes K."/>
            <person name="Justo A."/>
            <person name="Karasinski D."/>
            <person name="Kautmanova I."/>
            <person name="Kiss B."/>
            <person name="Kocsube S."/>
            <person name="Kotiranta H."/>
            <person name="LaButti K.M."/>
            <person name="Lechner B.E."/>
            <person name="Liimatainen K."/>
            <person name="Lipzen A."/>
            <person name="Lukacs Z."/>
            <person name="Mihaltcheva S."/>
            <person name="Morgado L.N."/>
            <person name="Niskanen T."/>
            <person name="Noordeloos M.E."/>
            <person name="Ohm R.A."/>
            <person name="Ortiz-Santana B."/>
            <person name="Ovrebo C."/>
            <person name="Racz N."/>
            <person name="Riley R."/>
            <person name="Savchenko A."/>
            <person name="Shiryaev A."/>
            <person name="Soop K."/>
            <person name="Spirin V."/>
            <person name="Szebenyi C."/>
            <person name="Tomsovsky M."/>
            <person name="Tulloss R.E."/>
            <person name="Uehling J."/>
            <person name="Grigoriev I.V."/>
            <person name="Vagvolgyi C."/>
            <person name="Papp T."/>
            <person name="Martin F.M."/>
            <person name="Miettinen O."/>
            <person name="Hibbett D.S."/>
            <person name="Nagy L.G."/>
        </authorList>
    </citation>
    <scope>NUCLEOTIDE SEQUENCE [LARGE SCALE GENOMIC DNA]</scope>
    <source>
        <strain evidence="1 2">CBS 962.96</strain>
    </source>
</reference>
<evidence type="ECO:0000313" key="2">
    <source>
        <dbReference type="Proteomes" id="UP000297245"/>
    </source>
</evidence>
<sequence>MPRNKQQRTDVDIDEDYILSSSDTLALHILHEDTLNGRMIRNKILLFDLPSLTQNDPGRDEQESKIIQTMEDFEAFQTKMNSLDFVEDGEFEVEIPNLAKAAENQGPNVDESNPVKVQASRGDPKCYIWMDVVMPFIKPDVRPVKYP</sequence>
<dbReference type="EMBL" id="ML179045">
    <property type="protein sequence ID" value="THV05952.1"/>
    <property type="molecule type" value="Genomic_DNA"/>
</dbReference>